<proteinExistence type="predicted"/>
<sequence length="88" mass="10584">MAIFQSLVESMCTKGLYLLFNAFANQLRYPNSHTHFFNFCHIAFFLRANPHPWGLLVAFVELIRNEKYEFWKHEFVRCAPEIQRLFVQ</sequence>
<dbReference type="Gene3D" id="1.25.40.800">
    <property type="match status" value="2"/>
</dbReference>
<dbReference type="GO" id="GO:0030015">
    <property type="term" value="C:CCR4-NOT core complex"/>
    <property type="evidence" value="ECO:0007669"/>
    <property type="project" value="InterPro"/>
</dbReference>
<protein>
    <submittedName>
        <fullName evidence="3">CCR4-Not complex component Not1 C-terminal domain-containing protein</fullName>
    </submittedName>
</protein>
<keyword evidence="2" id="KW-1185">Reference proteome</keyword>
<dbReference type="InterPro" id="IPR040398">
    <property type="entry name" value="Not1"/>
</dbReference>
<dbReference type="PANTHER" id="PTHR13162:SF8">
    <property type="entry name" value="CCR4-NOT TRANSCRIPTION COMPLEX SUBUNIT 1"/>
    <property type="match status" value="1"/>
</dbReference>
<dbReference type="GO" id="GO:0017148">
    <property type="term" value="P:negative regulation of translation"/>
    <property type="evidence" value="ECO:0007669"/>
    <property type="project" value="InterPro"/>
</dbReference>
<dbReference type="Proteomes" id="UP000887574">
    <property type="component" value="Unplaced"/>
</dbReference>
<feature type="domain" description="CCR4-Not complex component Not1 C-terminal" evidence="1">
    <location>
        <begin position="48"/>
        <end position="87"/>
    </location>
</feature>
<dbReference type="GO" id="GO:0060090">
    <property type="term" value="F:molecular adaptor activity"/>
    <property type="evidence" value="ECO:0007669"/>
    <property type="project" value="TreeGrafter"/>
</dbReference>
<dbReference type="PANTHER" id="PTHR13162">
    <property type="entry name" value="CCR4-NOT TRANSCRIPTION COMPLEX"/>
    <property type="match status" value="1"/>
</dbReference>
<evidence type="ECO:0000313" key="2">
    <source>
        <dbReference type="Proteomes" id="UP000887574"/>
    </source>
</evidence>
<dbReference type="GO" id="GO:0000932">
    <property type="term" value="C:P-body"/>
    <property type="evidence" value="ECO:0007669"/>
    <property type="project" value="TreeGrafter"/>
</dbReference>
<feature type="domain" description="CCR4-Not complex component Not1 C-terminal" evidence="1">
    <location>
        <begin position="1"/>
        <end position="46"/>
    </location>
</feature>
<reference evidence="3" key="1">
    <citation type="submission" date="2022-11" db="UniProtKB">
        <authorList>
            <consortium name="WormBaseParasite"/>
        </authorList>
    </citation>
    <scope>IDENTIFICATION</scope>
</reference>
<dbReference type="WBParaSite" id="jg3029">
    <property type="protein sequence ID" value="jg3029"/>
    <property type="gene ID" value="jg3029"/>
</dbReference>
<evidence type="ECO:0000259" key="1">
    <source>
        <dbReference type="Pfam" id="PF04054"/>
    </source>
</evidence>
<dbReference type="AlphaFoldDB" id="A0A915E723"/>
<dbReference type="Pfam" id="PF04054">
    <property type="entry name" value="Not1"/>
    <property type="match status" value="2"/>
</dbReference>
<dbReference type="GO" id="GO:0000288">
    <property type="term" value="P:nuclear-transcribed mRNA catabolic process, deadenylation-dependent decay"/>
    <property type="evidence" value="ECO:0007669"/>
    <property type="project" value="TreeGrafter"/>
</dbReference>
<accession>A0A915E723</accession>
<evidence type="ECO:0000313" key="3">
    <source>
        <dbReference type="WBParaSite" id="jg3029"/>
    </source>
</evidence>
<dbReference type="InterPro" id="IPR007196">
    <property type="entry name" value="CCR4-Not_Not1_C"/>
</dbReference>
<name>A0A915E723_9BILA</name>
<organism evidence="2 3">
    <name type="scientific">Ditylenchus dipsaci</name>
    <dbReference type="NCBI Taxonomy" id="166011"/>
    <lineage>
        <taxon>Eukaryota</taxon>
        <taxon>Metazoa</taxon>
        <taxon>Ecdysozoa</taxon>
        <taxon>Nematoda</taxon>
        <taxon>Chromadorea</taxon>
        <taxon>Rhabditida</taxon>
        <taxon>Tylenchina</taxon>
        <taxon>Tylenchomorpha</taxon>
        <taxon>Sphaerularioidea</taxon>
        <taxon>Anguinidae</taxon>
        <taxon>Anguininae</taxon>
        <taxon>Ditylenchus</taxon>
    </lineage>
</organism>